<dbReference type="OrthoDB" id="2366039at2"/>
<comment type="caution">
    <text evidence="2">The sequence shown here is derived from an EMBL/GenBank/DDBJ whole genome shotgun (WGS) entry which is preliminary data.</text>
</comment>
<sequence>MLKKMFFFTLLCIVLIISACSKKQNNVGSYQNEVNSQTNLIYDGAKLVKFDMSAKSAIEPWDTRSNQFQYTFADSDEYITSGNSGTNDFEILEKSDNDYKSVYHLKDDEEALFPLAKIGDEYLIMVVTYSNHTSELVDLLEIDRYGKIKKMNLKLSNKAKNVFSGISSSSGDVYVLVNENDMANLYKTNQMLSEFDLIATDVGESDLSFYKDEIVYIKKDDLYSGAKRIKKLDEGTVSAKVIADKYILQVMANGSFTVEDIVTNRTLLQHNDFLGYQEDNKKINFFTIDNIYELGGGTRK</sequence>
<reference evidence="2 3" key="1">
    <citation type="journal article" date="2015" name="Genome Biol. Evol.">
        <title>Comparative Genomics of Listeria Sensu Lato: Genus-Wide Differences in Evolutionary Dynamics and the Progressive Gain of Complex, Potentially Pathogenicity-Related Traits through Lateral Gene Transfer.</title>
        <authorList>
            <person name="Chiara M."/>
            <person name="Caruso M."/>
            <person name="D'Erchia A.M."/>
            <person name="Manzari C."/>
            <person name="Fraccalvieri R."/>
            <person name="Goffredo E."/>
            <person name="Latorre L."/>
            <person name="Miccolupo A."/>
            <person name="Padalino I."/>
            <person name="Santagada G."/>
            <person name="Chiocco D."/>
            <person name="Pesole G."/>
            <person name="Horner D.S."/>
            <person name="Parisi A."/>
        </authorList>
    </citation>
    <scope>NUCLEOTIDE SEQUENCE [LARGE SCALE GENOMIC DNA]</scope>
    <source>
        <strain evidence="2 3">1991</strain>
    </source>
</reference>
<evidence type="ECO:0000313" key="2">
    <source>
        <dbReference type="EMBL" id="KMT60661.1"/>
    </source>
</evidence>
<protein>
    <recommendedName>
        <fullName evidence="4">Lipoprotein</fullName>
    </recommendedName>
</protein>
<accession>A0A0J8J8K9</accession>
<feature type="chain" id="PRO_5038529369" description="Lipoprotein" evidence="1">
    <location>
        <begin position="20"/>
        <end position="300"/>
    </location>
</feature>
<keyword evidence="1" id="KW-0732">Signal</keyword>
<feature type="signal peptide" evidence="1">
    <location>
        <begin position="1"/>
        <end position="19"/>
    </location>
</feature>
<dbReference type="PATRIC" id="fig|1430899.3.peg.815"/>
<dbReference type="PROSITE" id="PS51257">
    <property type="entry name" value="PROKAR_LIPOPROTEIN"/>
    <property type="match status" value="1"/>
</dbReference>
<keyword evidence="3" id="KW-1185">Reference proteome</keyword>
<dbReference type="EMBL" id="AZHO01000007">
    <property type="protein sequence ID" value="KMT60661.1"/>
    <property type="molecule type" value="Genomic_DNA"/>
</dbReference>
<name>A0A0J8J8K9_9LIST</name>
<proteinExistence type="predicted"/>
<evidence type="ECO:0008006" key="4">
    <source>
        <dbReference type="Google" id="ProtNLM"/>
    </source>
</evidence>
<organism evidence="2 3">
    <name type="scientific">Listeria fleischmannii 1991</name>
    <dbReference type="NCBI Taxonomy" id="1430899"/>
    <lineage>
        <taxon>Bacteria</taxon>
        <taxon>Bacillati</taxon>
        <taxon>Bacillota</taxon>
        <taxon>Bacilli</taxon>
        <taxon>Bacillales</taxon>
        <taxon>Listeriaceae</taxon>
        <taxon>Listeria</taxon>
    </lineage>
</organism>
<dbReference type="AlphaFoldDB" id="A0A0J8J8K9"/>
<evidence type="ECO:0000313" key="3">
    <source>
        <dbReference type="Proteomes" id="UP000052258"/>
    </source>
</evidence>
<dbReference type="Proteomes" id="UP000052258">
    <property type="component" value="Unassembled WGS sequence"/>
</dbReference>
<evidence type="ECO:0000256" key="1">
    <source>
        <dbReference type="SAM" id="SignalP"/>
    </source>
</evidence>
<gene>
    <name evidence="2" type="ORF">X560_0789</name>
</gene>
<dbReference type="RefSeq" id="WP_059139933.1">
    <property type="nucleotide sequence ID" value="NZ_KQ130610.1"/>
</dbReference>